<sequence>MKRTLARAGDDPKKPPEGTIGWGQLTFDRPAGPAYHHPARHLFLGRW</sequence>
<dbReference type="PATRIC" id="fig|1246995.3.peg.4190"/>
<feature type="region of interest" description="Disordered" evidence="1">
    <location>
        <begin position="1"/>
        <end position="23"/>
    </location>
</feature>
<dbReference type="EMBL" id="CP006272">
    <property type="protein sequence ID" value="AGZ42405.1"/>
    <property type="molecule type" value="Genomic_DNA"/>
</dbReference>
<evidence type="ECO:0000313" key="2">
    <source>
        <dbReference type="EMBL" id="AGZ42405.1"/>
    </source>
</evidence>
<dbReference type="Proteomes" id="UP000017746">
    <property type="component" value="Chromosome"/>
</dbReference>
<dbReference type="HOGENOM" id="CLU_3163555_0_0_11"/>
<dbReference type="RefSeq" id="WP_023362777.1">
    <property type="nucleotide sequence ID" value="NC_022657.1"/>
</dbReference>
<evidence type="ECO:0000313" key="3">
    <source>
        <dbReference type="Proteomes" id="UP000017746"/>
    </source>
</evidence>
<proteinExistence type="predicted"/>
<organism evidence="2 3">
    <name type="scientific">Actinoplanes friuliensis DSM 7358</name>
    <dbReference type="NCBI Taxonomy" id="1246995"/>
    <lineage>
        <taxon>Bacteria</taxon>
        <taxon>Bacillati</taxon>
        <taxon>Actinomycetota</taxon>
        <taxon>Actinomycetes</taxon>
        <taxon>Micromonosporales</taxon>
        <taxon>Micromonosporaceae</taxon>
        <taxon>Actinoplanes</taxon>
    </lineage>
</organism>
<name>U5W335_9ACTN</name>
<keyword evidence="3" id="KW-1185">Reference proteome</keyword>
<dbReference type="KEGG" id="afs:AFR_20665"/>
<dbReference type="AlphaFoldDB" id="U5W335"/>
<gene>
    <name evidence="2" type="ORF">AFR_20665</name>
</gene>
<reference evidence="2 3" key="1">
    <citation type="journal article" date="2014" name="J. Biotechnol.">
        <title>Complete genome sequence of the actinobacterium Actinoplanes friuliensis HAG 010964, producer of the lipopeptide antibiotic friulimycin.</title>
        <authorList>
            <person name="Ruckert C."/>
            <person name="Szczepanowski R."/>
            <person name="Albersmeier A."/>
            <person name="Goesmann A."/>
            <person name="Fischer N."/>
            <person name="Steinkamper A."/>
            <person name="Puhler A."/>
            <person name="Biener R."/>
            <person name="Schwartz D."/>
            <person name="Kalinowski J."/>
        </authorList>
    </citation>
    <scope>NUCLEOTIDE SEQUENCE [LARGE SCALE GENOMIC DNA]</scope>
    <source>
        <strain evidence="2 3">DSM 7358</strain>
    </source>
</reference>
<protein>
    <submittedName>
        <fullName evidence="2">Uncharacterized protein</fullName>
    </submittedName>
</protein>
<evidence type="ECO:0000256" key="1">
    <source>
        <dbReference type="SAM" id="MobiDB-lite"/>
    </source>
</evidence>
<accession>U5W335</accession>